<evidence type="ECO:0000313" key="1">
    <source>
        <dbReference type="EMBL" id="CDW86296.1"/>
    </source>
</evidence>
<sequence length="149" mass="17558">MAKAFQLYVANSNSQDYYIEHENYYNSNDYKLFILNLAYQHRIRIPTLAYGHDYHVVSSPSYAQQTGNLINNKIVQNSQNIQPSKSILRSKLLYPQQLFIEREDHLKRDKKISPVYIHVNAVPFTYSIAQKIDGPNYYFKTSRNSKYQP</sequence>
<proteinExistence type="predicted"/>
<dbReference type="EMBL" id="CCKQ01014523">
    <property type="protein sequence ID" value="CDW86296.1"/>
    <property type="molecule type" value="Genomic_DNA"/>
</dbReference>
<name>A0A078AW35_STYLE</name>
<keyword evidence="2" id="KW-1185">Reference proteome</keyword>
<dbReference type="InParanoid" id="A0A078AW35"/>
<reference evidence="1 2" key="1">
    <citation type="submission" date="2014-06" db="EMBL/GenBank/DDBJ databases">
        <authorList>
            <person name="Swart Estienne"/>
        </authorList>
    </citation>
    <scope>NUCLEOTIDE SEQUENCE [LARGE SCALE GENOMIC DNA]</scope>
    <source>
        <strain evidence="1 2">130c</strain>
    </source>
</reference>
<gene>
    <name evidence="1" type="primary">Contig4020.g4309</name>
    <name evidence="1" type="ORF">STYLEM_15390</name>
</gene>
<protein>
    <submittedName>
        <fullName evidence="1">Uncharacterized protein</fullName>
    </submittedName>
</protein>
<dbReference type="Proteomes" id="UP000039865">
    <property type="component" value="Unassembled WGS sequence"/>
</dbReference>
<evidence type="ECO:0000313" key="2">
    <source>
        <dbReference type="Proteomes" id="UP000039865"/>
    </source>
</evidence>
<organism evidence="1 2">
    <name type="scientific">Stylonychia lemnae</name>
    <name type="common">Ciliate</name>
    <dbReference type="NCBI Taxonomy" id="5949"/>
    <lineage>
        <taxon>Eukaryota</taxon>
        <taxon>Sar</taxon>
        <taxon>Alveolata</taxon>
        <taxon>Ciliophora</taxon>
        <taxon>Intramacronucleata</taxon>
        <taxon>Spirotrichea</taxon>
        <taxon>Stichotrichia</taxon>
        <taxon>Sporadotrichida</taxon>
        <taxon>Oxytrichidae</taxon>
        <taxon>Stylonychinae</taxon>
        <taxon>Stylonychia</taxon>
    </lineage>
</organism>
<accession>A0A078AW35</accession>
<dbReference type="AlphaFoldDB" id="A0A078AW35"/>